<dbReference type="InterPro" id="IPR003598">
    <property type="entry name" value="Ig_sub2"/>
</dbReference>
<dbReference type="PANTHER" id="PTHR12231:SF253">
    <property type="entry name" value="DPR-INTERACTING PROTEIN ETA, ISOFORM B-RELATED"/>
    <property type="match status" value="1"/>
</dbReference>
<protein>
    <submittedName>
        <fullName evidence="7">Neurotrimin-like</fullName>
    </submittedName>
</protein>
<dbReference type="InterPro" id="IPR036179">
    <property type="entry name" value="Ig-like_dom_sf"/>
</dbReference>
<feature type="domain" description="Ig-like" evidence="5">
    <location>
        <begin position="109"/>
        <end position="190"/>
    </location>
</feature>
<evidence type="ECO:0000259" key="5">
    <source>
        <dbReference type="PROSITE" id="PS50835"/>
    </source>
</evidence>
<dbReference type="RefSeq" id="XP_031550767.1">
    <property type="nucleotide sequence ID" value="XM_031694907.1"/>
</dbReference>
<dbReference type="PANTHER" id="PTHR12231">
    <property type="entry name" value="CTX-RELATED TYPE I TRANSMEMBRANE PROTEIN"/>
    <property type="match status" value="1"/>
</dbReference>
<name>A0A6P8HDQ2_ACTTE</name>
<evidence type="ECO:0000256" key="4">
    <source>
        <dbReference type="ARBA" id="ARBA00023319"/>
    </source>
</evidence>
<keyword evidence="6" id="KW-1185">Reference proteome</keyword>
<evidence type="ECO:0000313" key="6">
    <source>
        <dbReference type="Proteomes" id="UP000515163"/>
    </source>
</evidence>
<dbReference type="KEGG" id="aten:116288158"/>
<dbReference type="AlphaFoldDB" id="A0A6P8HDQ2"/>
<evidence type="ECO:0000313" key="7">
    <source>
        <dbReference type="RefSeq" id="XP_031550767.1"/>
    </source>
</evidence>
<dbReference type="Gene3D" id="2.60.40.10">
    <property type="entry name" value="Immunoglobulins"/>
    <property type="match status" value="2"/>
</dbReference>
<dbReference type="SMART" id="SM00409">
    <property type="entry name" value="IG"/>
    <property type="match status" value="3"/>
</dbReference>
<accession>A0A6P8HDQ2</accession>
<dbReference type="InterPro" id="IPR003599">
    <property type="entry name" value="Ig_sub"/>
</dbReference>
<evidence type="ECO:0000256" key="1">
    <source>
        <dbReference type="ARBA" id="ARBA00022729"/>
    </source>
</evidence>
<dbReference type="InterPro" id="IPR007110">
    <property type="entry name" value="Ig-like_dom"/>
</dbReference>
<keyword evidence="4" id="KW-0393">Immunoglobulin domain</keyword>
<dbReference type="Proteomes" id="UP000515163">
    <property type="component" value="Unplaced"/>
</dbReference>
<evidence type="ECO:0000256" key="2">
    <source>
        <dbReference type="ARBA" id="ARBA00022737"/>
    </source>
</evidence>
<evidence type="ECO:0000256" key="3">
    <source>
        <dbReference type="ARBA" id="ARBA00023157"/>
    </source>
</evidence>
<feature type="non-terminal residue" evidence="7">
    <location>
        <position position="1"/>
    </location>
</feature>
<dbReference type="OrthoDB" id="5987464at2759"/>
<dbReference type="PROSITE" id="PS50835">
    <property type="entry name" value="IG_LIKE"/>
    <property type="match status" value="2"/>
</dbReference>
<dbReference type="SMART" id="SM00408">
    <property type="entry name" value="IGc2"/>
    <property type="match status" value="2"/>
</dbReference>
<dbReference type="InterPro" id="IPR013783">
    <property type="entry name" value="Ig-like_fold"/>
</dbReference>
<sequence length="375" mass="42315">GFKWTLQPSQRTKGHVGSTVHIKWHYECNDFGSSRIYYNTRHLFSRNANKQNYSARKNVVSHFSVIGGSNVTIIIPDVDRDKSGSYCCDVDCDYISDVNCTFLVIYALPRINYLTSHLSGNQGDSITLRCNASGYPAPRVTWTHMDTNRTIANSSVTSFNITGNGSGGKYCCHVSNGFGNETNCTSIQVTEPPIITTKWDTLINMKNKSVRINCKATGIPRPIITWHNATNNNVIYEANETLQVKNEECINKTLEYYCRASNIVGNITSNITTVKVWTFCKKENSADNDDDGSILPPENLLQIIIAHSSKTWGQMNGPKSVPMENQLMQYEGETYFTHLQAMLIMPPWKRLGTNRLSLLKQYNNQHVTRHPVPRK</sequence>
<feature type="domain" description="Ig-like" evidence="5">
    <location>
        <begin position="192"/>
        <end position="275"/>
    </location>
</feature>
<dbReference type="SUPFAM" id="SSF48726">
    <property type="entry name" value="Immunoglobulin"/>
    <property type="match status" value="2"/>
</dbReference>
<keyword evidence="1" id="KW-0732">Signal</keyword>
<dbReference type="Pfam" id="PF13927">
    <property type="entry name" value="Ig_3"/>
    <property type="match status" value="1"/>
</dbReference>
<keyword evidence="2" id="KW-0677">Repeat</keyword>
<dbReference type="InParanoid" id="A0A6P8HDQ2"/>
<reference evidence="7" key="1">
    <citation type="submission" date="2025-08" db="UniProtKB">
        <authorList>
            <consortium name="RefSeq"/>
        </authorList>
    </citation>
    <scope>IDENTIFICATION</scope>
    <source>
        <tissue evidence="7">Tentacle</tissue>
    </source>
</reference>
<dbReference type="InterPro" id="IPR051170">
    <property type="entry name" value="Neural/epithelial_adhesion"/>
</dbReference>
<proteinExistence type="predicted"/>
<organism evidence="6 7">
    <name type="scientific">Actinia tenebrosa</name>
    <name type="common">Australian red waratah sea anemone</name>
    <dbReference type="NCBI Taxonomy" id="6105"/>
    <lineage>
        <taxon>Eukaryota</taxon>
        <taxon>Metazoa</taxon>
        <taxon>Cnidaria</taxon>
        <taxon>Anthozoa</taxon>
        <taxon>Hexacorallia</taxon>
        <taxon>Actiniaria</taxon>
        <taxon>Actiniidae</taxon>
        <taxon>Actinia</taxon>
    </lineage>
</organism>
<dbReference type="GeneID" id="116288158"/>
<gene>
    <name evidence="7" type="primary">LOC116288158</name>
</gene>
<keyword evidence="3" id="KW-1015">Disulfide bond</keyword>